<evidence type="ECO:0000313" key="1">
    <source>
        <dbReference type="EMBL" id="CNG11407.1"/>
    </source>
</evidence>
<gene>
    <name evidence="1" type="ORF">ERS137939_03273</name>
</gene>
<dbReference type="EMBL" id="CPZF01000009">
    <property type="protein sequence ID" value="CNG11407.1"/>
    <property type="molecule type" value="Genomic_DNA"/>
</dbReference>
<evidence type="ECO:0000313" key="2">
    <source>
        <dbReference type="Proteomes" id="UP000041356"/>
    </source>
</evidence>
<accession>A0A9P1PXE1</accession>
<comment type="caution">
    <text evidence="1">The sequence shown here is derived from an EMBL/GenBank/DDBJ whole genome shotgun (WGS) entry which is preliminary data.</text>
</comment>
<sequence>MRGFLLPKNGLTETDFTIWSVPMSSIIVKLPRAYFTAGRVSTDELAQVLHQGLWKRYGVMPADVVVSLHEGTHIMSSGCEPDDVKTILNL</sequence>
<reference evidence="1 2" key="1">
    <citation type="submission" date="2015-03" db="EMBL/GenBank/DDBJ databases">
        <authorList>
            <consortium name="Pathogen Informatics"/>
            <person name="Murphy D."/>
        </authorList>
    </citation>
    <scope>NUCLEOTIDE SEQUENCE [LARGE SCALE GENOMIC DNA]</scope>
    <source>
        <strain evidence="1 2">IP27818</strain>
    </source>
</reference>
<name>A0A9P1PXE1_YEREN</name>
<organism evidence="1 2">
    <name type="scientific">Yersinia enterocolitica</name>
    <dbReference type="NCBI Taxonomy" id="630"/>
    <lineage>
        <taxon>Bacteria</taxon>
        <taxon>Pseudomonadati</taxon>
        <taxon>Pseudomonadota</taxon>
        <taxon>Gammaproteobacteria</taxon>
        <taxon>Enterobacterales</taxon>
        <taxon>Yersiniaceae</taxon>
        <taxon>Yersinia</taxon>
    </lineage>
</organism>
<dbReference type="AlphaFoldDB" id="A0A9P1PXE1"/>
<protein>
    <submittedName>
        <fullName evidence="1">Uncharacterized protein</fullName>
    </submittedName>
</protein>
<dbReference type="Proteomes" id="UP000041356">
    <property type="component" value="Unassembled WGS sequence"/>
</dbReference>
<proteinExistence type="predicted"/>